<evidence type="ECO:0000256" key="5">
    <source>
        <dbReference type="ARBA" id="ARBA00022842"/>
    </source>
</evidence>
<keyword evidence="3 6" id="KW-0808">Transferase</keyword>
<gene>
    <name evidence="7" type="ORF">P8192_09070</name>
</gene>
<dbReference type="Pfam" id="PF00348">
    <property type="entry name" value="polyprenyl_synt"/>
    <property type="match status" value="1"/>
</dbReference>
<protein>
    <submittedName>
        <fullName evidence="7">Polyprenyl synthetase family protein</fullName>
    </submittedName>
</protein>
<dbReference type="CDD" id="cd00685">
    <property type="entry name" value="Trans_IPPS_HT"/>
    <property type="match status" value="1"/>
</dbReference>
<dbReference type="SUPFAM" id="SSF48576">
    <property type="entry name" value="Terpenoid synthases"/>
    <property type="match status" value="1"/>
</dbReference>
<evidence type="ECO:0000256" key="2">
    <source>
        <dbReference type="ARBA" id="ARBA00006706"/>
    </source>
</evidence>
<proteinExistence type="inferred from homology"/>
<dbReference type="PANTHER" id="PTHR12001:SF85">
    <property type="entry name" value="SHORT CHAIN ISOPRENYL DIPHOSPHATE SYNTHASE"/>
    <property type="match status" value="1"/>
</dbReference>
<dbReference type="SFLD" id="SFLDS00005">
    <property type="entry name" value="Isoprenoid_Synthase_Type_I"/>
    <property type="match status" value="1"/>
</dbReference>
<dbReference type="Gene3D" id="1.10.600.10">
    <property type="entry name" value="Farnesyl Diphosphate Synthase"/>
    <property type="match status" value="1"/>
</dbReference>
<dbReference type="PROSITE" id="PS00723">
    <property type="entry name" value="POLYPRENYL_SYNTHASE_1"/>
    <property type="match status" value="1"/>
</dbReference>
<keyword evidence="5" id="KW-0460">Magnesium</keyword>
<dbReference type="RefSeq" id="WP_278156408.1">
    <property type="nucleotide sequence ID" value="NZ_CP121252.1"/>
</dbReference>
<keyword evidence="4" id="KW-0479">Metal-binding</keyword>
<dbReference type="InterPro" id="IPR008949">
    <property type="entry name" value="Isoprenoid_synthase_dom_sf"/>
</dbReference>
<dbReference type="Proteomes" id="UP001219037">
    <property type="component" value="Chromosome"/>
</dbReference>
<evidence type="ECO:0000256" key="6">
    <source>
        <dbReference type="RuleBase" id="RU004466"/>
    </source>
</evidence>
<evidence type="ECO:0000256" key="1">
    <source>
        <dbReference type="ARBA" id="ARBA00001946"/>
    </source>
</evidence>
<evidence type="ECO:0000256" key="3">
    <source>
        <dbReference type="ARBA" id="ARBA00022679"/>
    </source>
</evidence>
<evidence type="ECO:0000313" key="7">
    <source>
        <dbReference type="EMBL" id="WFP15560.1"/>
    </source>
</evidence>
<evidence type="ECO:0000256" key="4">
    <source>
        <dbReference type="ARBA" id="ARBA00022723"/>
    </source>
</evidence>
<comment type="similarity">
    <text evidence="2 6">Belongs to the FPP/GGPP synthase family.</text>
</comment>
<dbReference type="EMBL" id="CP121252">
    <property type="protein sequence ID" value="WFP15560.1"/>
    <property type="molecule type" value="Genomic_DNA"/>
</dbReference>
<sequence>MSVSKADFLDAVSTELAHVIEHRVSTSGSDRMVQMWQRIGRMIEGGKRSRPALVHLGFRTFDGRSDAPVVKLGCAVELLHTAFVVHDDVIDRDFIRRGGPTLSAEYRDDALEMRQNRRDAEHVGHSAGVLAGDVLLAEAIRLVHESVRHEPAGLEIVEAFHSAILSSAAGELDDVLFATGVGDPNLDRVLQMHRLKTAAYSFEAPLRIGAMLAGAPSDTAAQLAEAGAHLGIGYQIIDDVLGTFGDPDASGKPVDSDLRERKFTVLIALLQDIPEAEPVVRAWRDGEDPIDVMRTALTTYGIEQRARMVAQLCCDRARAGLETLPLTEQARAEFDVVIDDLQRRGA</sequence>
<evidence type="ECO:0000313" key="8">
    <source>
        <dbReference type="Proteomes" id="UP001219037"/>
    </source>
</evidence>
<reference evidence="7 8" key="1">
    <citation type="submission" date="2023-04" db="EMBL/GenBank/DDBJ databases">
        <title>Funneling lignin-derived compounds into biodiesel using alkali-halophilic Citricoccus sp. P2.</title>
        <authorList>
            <person name="Luo C.-B."/>
        </authorList>
    </citation>
    <scope>NUCLEOTIDE SEQUENCE [LARGE SCALE GENOMIC DNA]</scope>
    <source>
        <strain evidence="7 8">P2</strain>
    </source>
</reference>
<dbReference type="PROSITE" id="PS00444">
    <property type="entry name" value="POLYPRENYL_SYNTHASE_2"/>
    <property type="match status" value="1"/>
</dbReference>
<accession>A0ABY8H348</accession>
<organism evidence="7 8">
    <name type="scientific">Citricoccus muralis</name>
    <dbReference type="NCBI Taxonomy" id="169134"/>
    <lineage>
        <taxon>Bacteria</taxon>
        <taxon>Bacillati</taxon>
        <taxon>Actinomycetota</taxon>
        <taxon>Actinomycetes</taxon>
        <taxon>Micrococcales</taxon>
        <taxon>Micrococcaceae</taxon>
        <taxon>Citricoccus</taxon>
    </lineage>
</organism>
<dbReference type="InterPro" id="IPR000092">
    <property type="entry name" value="Polyprenyl_synt"/>
</dbReference>
<dbReference type="PANTHER" id="PTHR12001">
    <property type="entry name" value="GERANYLGERANYL PYROPHOSPHATE SYNTHASE"/>
    <property type="match status" value="1"/>
</dbReference>
<dbReference type="InterPro" id="IPR033749">
    <property type="entry name" value="Polyprenyl_synt_CS"/>
</dbReference>
<comment type="cofactor">
    <cofactor evidence="1">
        <name>Mg(2+)</name>
        <dbReference type="ChEBI" id="CHEBI:18420"/>
    </cofactor>
</comment>
<name>A0ABY8H348_9MICC</name>
<keyword evidence="8" id="KW-1185">Reference proteome</keyword>